<evidence type="ECO:0000256" key="4">
    <source>
        <dbReference type="ARBA" id="ARBA00022748"/>
    </source>
</evidence>
<keyword evidence="6 7" id="KW-0472">Membrane</keyword>
<comment type="caution">
    <text evidence="9">The sequence shown here is derived from an EMBL/GenBank/DDBJ whole genome shotgun (WGS) entry which is preliminary data.</text>
</comment>
<dbReference type="InterPro" id="IPR003834">
    <property type="entry name" value="Cyt_c_assmbl_TM_dom"/>
</dbReference>
<protein>
    <submittedName>
        <fullName evidence="9">Cytochrome c biogenesis protein CcdA</fullName>
    </submittedName>
</protein>
<dbReference type="PANTHER" id="PTHR31272">
    <property type="entry name" value="CYTOCHROME C-TYPE BIOGENESIS PROTEIN HI_1454-RELATED"/>
    <property type="match status" value="1"/>
</dbReference>
<dbReference type="PANTHER" id="PTHR31272:SF4">
    <property type="entry name" value="CYTOCHROME C-TYPE BIOGENESIS PROTEIN HI_1454-RELATED"/>
    <property type="match status" value="1"/>
</dbReference>
<feature type="transmembrane region" description="Helical" evidence="7">
    <location>
        <begin position="202"/>
        <end position="220"/>
    </location>
</feature>
<dbReference type="Pfam" id="PF02683">
    <property type="entry name" value="DsbD_TM"/>
    <property type="match status" value="1"/>
</dbReference>
<dbReference type="EMBL" id="JAIOIV010000033">
    <property type="protein sequence ID" value="MBZ0155452.1"/>
    <property type="molecule type" value="Genomic_DNA"/>
</dbReference>
<feature type="transmembrane region" description="Helical" evidence="7">
    <location>
        <begin position="55"/>
        <end position="80"/>
    </location>
</feature>
<feature type="transmembrane region" description="Helical" evidence="7">
    <location>
        <begin position="168"/>
        <end position="190"/>
    </location>
</feature>
<feature type="transmembrane region" description="Helical" evidence="7">
    <location>
        <begin position="127"/>
        <end position="156"/>
    </location>
</feature>
<evidence type="ECO:0000313" key="9">
    <source>
        <dbReference type="EMBL" id="MBZ0155452.1"/>
    </source>
</evidence>
<dbReference type="GO" id="GO:0017004">
    <property type="term" value="P:cytochrome complex assembly"/>
    <property type="evidence" value="ECO:0007669"/>
    <property type="project" value="UniProtKB-KW"/>
</dbReference>
<keyword evidence="5 7" id="KW-1133">Transmembrane helix</keyword>
<dbReference type="InterPro" id="IPR051790">
    <property type="entry name" value="Cytochrome_c-biogenesis_DsbD"/>
</dbReference>
<dbReference type="Proteomes" id="UP000705867">
    <property type="component" value="Unassembled WGS sequence"/>
</dbReference>
<evidence type="ECO:0000259" key="8">
    <source>
        <dbReference type="Pfam" id="PF02683"/>
    </source>
</evidence>
<evidence type="ECO:0000256" key="3">
    <source>
        <dbReference type="ARBA" id="ARBA00022692"/>
    </source>
</evidence>
<keyword evidence="3 7" id="KW-0812">Transmembrane</keyword>
<feature type="transmembrane region" description="Helical" evidence="7">
    <location>
        <begin position="86"/>
        <end position="106"/>
    </location>
</feature>
<dbReference type="GO" id="GO:0016020">
    <property type="term" value="C:membrane"/>
    <property type="evidence" value="ECO:0007669"/>
    <property type="project" value="UniProtKB-SubCell"/>
</dbReference>
<evidence type="ECO:0000313" key="10">
    <source>
        <dbReference type="Proteomes" id="UP000705867"/>
    </source>
</evidence>
<comment type="similarity">
    <text evidence="2">Belongs to the DsbD family.</text>
</comment>
<reference evidence="9" key="2">
    <citation type="submission" date="2021-08" db="EMBL/GenBank/DDBJ databases">
        <authorList>
            <person name="Dalcin Martins P."/>
        </authorList>
    </citation>
    <scope>NUCLEOTIDE SEQUENCE</scope>
    <source>
        <strain evidence="9">MAG_39</strain>
    </source>
</reference>
<dbReference type="AlphaFoldDB" id="A0A953J8W8"/>
<evidence type="ECO:0000256" key="1">
    <source>
        <dbReference type="ARBA" id="ARBA00004141"/>
    </source>
</evidence>
<feature type="domain" description="Cytochrome C biogenesis protein transmembrane" evidence="8">
    <location>
        <begin position="9"/>
        <end position="220"/>
    </location>
</feature>
<proteinExistence type="inferred from homology"/>
<comment type="subcellular location">
    <subcellularLocation>
        <location evidence="1">Membrane</location>
        <topology evidence="1">Multi-pass membrane protein</topology>
    </subcellularLocation>
</comment>
<reference evidence="9" key="1">
    <citation type="journal article" date="2021" name="bioRxiv">
        <title>Unraveling nitrogen, sulfur and carbon metabolic pathways and microbial community transcriptional responses to substrate deprivation and toxicity stresses in a bioreactor mimicking anoxic brackish coastal sediment conditions.</title>
        <authorList>
            <person name="Martins P.D."/>
            <person name="Echeveste M.J."/>
            <person name="Arshad A."/>
            <person name="Kurth J."/>
            <person name="Ouboter H."/>
            <person name="Jetten M.S.M."/>
            <person name="Welte C.U."/>
        </authorList>
    </citation>
    <scope>NUCLEOTIDE SEQUENCE</scope>
    <source>
        <strain evidence="9">MAG_39</strain>
    </source>
</reference>
<feature type="transmembrane region" description="Helical" evidence="7">
    <location>
        <begin position="6"/>
        <end position="34"/>
    </location>
</feature>
<evidence type="ECO:0000256" key="5">
    <source>
        <dbReference type="ARBA" id="ARBA00022989"/>
    </source>
</evidence>
<sequence>MTTDVSFPLAFAAGVLSFLSPCVLPLVPAYVSFITGLSLEELKSSPRLSRTMGTTLAFVFGFSTIFIALGASSSLLGNLLLQYQDAIRIVGGILTVIFGLFMAGVVKLDFLMRERRFHISEGPAGYVGAFLIGMSFAAGWTPCIGPILGTILIYAGSQASASFGLKLLSVYSLGLAIPFILSSLAVNALLSNTRKLQRFMRIIMIVSGLILIAFGIMLLTNKTAQLSGLFPDLGIKF</sequence>
<accession>A0A953J8W8</accession>
<organism evidence="9 10">
    <name type="scientific">Candidatus Nitrobium versatile</name>
    <dbReference type="NCBI Taxonomy" id="2884831"/>
    <lineage>
        <taxon>Bacteria</taxon>
        <taxon>Pseudomonadati</taxon>
        <taxon>Nitrospirota</taxon>
        <taxon>Nitrospiria</taxon>
        <taxon>Nitrospirales</taxon>
        <taxon>Nitrospiraceae</taxon>
        <taxon>Candidatus Nitrobium</taxon>
    </lineage>
</organism>
<gene>
    <name evidence="9" type="ORF">K8I29_04450</name>
</gene>
<evidence type="ECO:0000256" key="7">
    <source>
        <dbReference type="SAM" id="Phobius"/>
    </source>
</evidence>
<evidence type="ECO:0000256" key="6">
    <source>
        <dbReference type="ARBA" id="ARBA00023136"/>
    </source>
</evidence>
<name>A0A953J8W8_9BACT</name>
<keyword evidence="4" id="KW-0201">Cytochrome c-type biogenesis</keyword>
<evidence type="ECO:0000256" key="2">
    <source>
        <dbReference type="ARBA" id="ARBA00006143"/>
    </source>
</evidence>